<reference evidence="3" key="1">
    <citation type="journal article" date="2019" name="Int. J. Syst. Evol. Microbiol.">
        <title>The Global Catalogue of Microorganisms (GCM) 10K type strain sequencing project: providing services to taxonomists for standard genome sequencing and annotation.</title>
        <authorList>
            <consortium name="The Broad Institute Genomics Platform"/>
            <consortium name="The Broad Institute Genome Sequencing Center for Infectious Disease"/>
            <person name="Wu L."/>
            <person name="Ma J."/>
        </authorList>
    </citation>
    <scope>NUCLEOTIDE SEQUENCE [LARGE SCALE GENOMIC DNA]</scope>
    <source>
        <strain evidence="3">JCM 17688</strain>
    </source>
</reference>
<comment type="caution">
    <text evidence="2">The sequence shown here is derived from an EMBL/GenBank/DDBJ whole genome shotgun (WGS) entry which is preliminary data.</text>
</comment>
<evidence type="ECO:0000313" key="3">
    <source>
        <dbReference type="Proteomes" id="UP001500635"/>
    </source>
</evidence>
<evidence type="ECO:0000256" key="1">
    <source>
        <dbReference type="SAM" id="MobiDB-lite"/>
    </source>
</evidence>
<evidence type="ECO:0000313" key="2">
    <source>
        <dbReference type="EMBL" id="GAA4384295.1"/>
    </source>
</evidence>
<name>A0ABP8J399_9ACTN</name>
<organism evidence="2 3">
    <name type="scientific">Tsukamurella soli</name>
    <dbReference type="NCBI Taxonomy" id="644556"/>
    <lineage>
        <taxon>Bacteria</taxon>
        <taxon>Bacillati</taxon>
        <taxon>Actinomycetota</taxon>
        <taxon>Actinomycetes</taxon>
        <taxon>Mycobacteriales</taxon>
        <taxon>Tsukamurellaceae</taxon>
        <taxon>Tsukamurella</taxon>
    </lineage>
</organism>
<dbReference type="EMBL" id="BAABFR010000004">
    <property type="protein sequence ID" value="GAA4384295.1"/>
    <property type="molecule type" value="Genomic_DNA"/>
</dbReference>
<dbReference type="Proteomes" id="UP001500635">
    <property type="component" value="Unassembled WGS sequence"/>
</dbReference>
<feature type="compositionally biased region" description="Basic and acidic residues" evidence="1">
    <location>
        <begin position="43"/>
        <end position="52"/>
    </location>
</feature>
<sequence>MQGEADLSGDAPAGGLLPETAGAAGTDPFMHEVAGASELFGEDQCRESRESAQPHGDTPVGLGCGTAEERSARGIDGCVPLGLGTRGPRSGSSGLLCG</sequence>
<proteinExistence type="predicted"/>
<keyword evidence="3" id="KW-1185">Reference proteome</keyword>
<feature type="region of interest" description="Disordered" evidence="1">
    <location>
        <begin position="1"/>
        <end position="98"/>
    </location>
</feature>
<protein>
    <submittedName>
        <fullName evidence="2">Uncharacterized protein</fullName>
    </submittedName>
</protein>
<gene>
    <name evidence="2" type="ORF">GCM10023147_04550</name>
</gene>
<accession>A0ABP8J399</accession>